<dbReference type="CDD" id="cd00077">
    <property type="entry name" value="HDc"/>
    <property type="match status" value="1"/>
</dbReference>
<organism evidence="2 3">
    <name type="scientific">Candidatus Uhrbacteria bacterium CG22_combo_CG10-13_8_21_14_all_47_17</name>
    <dbReference type="NCBI Taxonomy" id="1975041"/>
    <lineage>
        <taxon>Bacteria</taxon>
        <taxon>Candidatus Uhriibacteriota</taxon>
    </lineage>
</organism>
<dbReference type="InterPro" id="IPR006675">
    <property type="entry name" value="HDIG_dom"/>
</dbReference>
<sequence>MNNKIIQQVEEYVKSIMSNEVAHDFKHVDRVKNWALQIANKENFEDLEVVVISALMHDIGLTQAEKRSLHGEVGAEMAAKFLTENNLLTQDKIAEICNAIKFHNKNREGDGKLFKILRDADMMDLFGAVGMMRAFTSKSSKPEYDIANPFGSRFNPCV</sequence>
<dbReference type="PANTHER" id="PTHR33594">
    <property type="entry name" value="SUPERFAMILY HYDROLASE, PUTATIVE (AFU_ORTHOLOGUE AFUA_1G03035)-RELATED"/>
    <property type="match status" value="1"/>
</dbReference>
<dbReference type="InterPro" id="IPR003607">
    <property type="entry name" value="HD/PDEase_dom"/>
</dbReference>
<dbReference type="SUPFAM" id="SSF109604">
    <property type="entry name" value="HD-domain/PDEase-like"/>
    <property type="match status" value="1"/>
</dbReference>
<dbReference type="AlphaFoldDB" id="A0A2H0BS50"/>
<evidence type="ECO:0000313" key="2">
    <source>
        <dbReference type="EMBL" id="PIP60444.1"/>
    </source>
</evidence>
<dbReference type="NCBIfam" id="TIGR00277">
    <property type="entry name" value="HDIG"/>
    <property type="match status" value="1"/>
</dbReference>
<dbReference type="Proteomes" id="UP000231581">
    <property type="component" value="Unassembled WGS sequence"/>
</dbReference>
<dbReference type="Pfam" id="PF01966">
    <property type="entry name" value="HD"/>
    <property type="match status" value="1"/>
</dbReference>
<feature type="domain" description="HD/PDEase" evidence="1">
    <location>
        <begin position="20"/>
        <end position="135"/>
    </location>
</feature>
<evidence type="ECO:0000313" key="3">
    <source>
        <dbReference type="Proteomes" id="UP000231581"/>
    </source>
</evidence>
<dbReference type="SMART" id="SM00471">
    <property type="entry name" value="HDc"/>
    <property type="match status" value="1"/>
</dbReference>
<comment type="caution">
    <text evidence="2">The sequence shown here is derived from an EMBL/GenBank/DDBJ whole genome shotgun (WGS) entry which is preliminary data.</text>
</comment>
<name>A0A2H0BS50_9BACT</name>
<dbReference type="EMBL" id="PCSZ01000062">
    <property type="protein sequence ID" value="PIP60444.1"/>
    <property type="molecule type" value="Genomic_DNA"/>
</dbReference>
<protein>
    <recommendedName>
        <fullName evidence="1">HD/PDEase domain-containing protein</fullName>
    </recommendedName>
</protein>
<accession>A0A2H0BS50</accession>
<dbReference type="Gene3D" id="1.10.3210.10">
    <property type="entry name" value="Hypothetical protein af1432"/>
    <property type="match status" value="1"/>
</dbReference>
<dbReference type="InterPro" id="IPR006674">
    <property type="entry name" value="HD_domain"/>
</dbReference>
<proteinExistence type="predicted"/>
<gene>
    <name evidence="2" type="ORF">COX00_03065</name>
</gene>
<reference evidence="2 3" key="1">
    <citation type="submission" date="2017-09" db="EMBL/GenBank/DDBJ databases">
        <title>Depth-based differentiation of microbial function through sediment-hosted aquifers and enrichment of novel symbionts in the deep terrestrial subsurface.</title>
        <authorList>
            <person name="Probst A.J."/>
            <person name="Ladd B."/>
            <person name="Jarett J.K."/>
            <person name="Geller-Mcgrath D.E."/>
            <person name="Sieber C.M."/>
            <person name="Emerson J.B."/>
            <person name="Anantharaman K."/>
            <person name="Thomas B.C."/>
            <person name="Malmstrom R."/>
            <person name="Stieglmeier M."/>
            <person name="Klingl A."/>
            <person name="Woyke T."/>
            <person name="Ryan C.M."/>
            <person name="Banfield J.F."/>
        </authorList>
    </citation>
    <scope>NUCLEOTIDE SEQUENCE [LARGE SCALE GENOMIC DNA]</scope>
    <source>
        <strain evidence="2">CG22_combo_CG10-13_8_21_14_all_47_17</strain>
    </source>
</reference>
<evidence type="ECO:0000259" key="1">
    <source>
        <dbReference type="SMART" id="SM00471"/>
    </source>
</evidence>
<dbReference type="PANTHER" id="PTHR33594:SF1">
    <property type="entry name" value="HD_PDEASE DOMAIN-CONTAINING PROTEIN"/>
    <property type="match status" value="1"/>
</dbReference>